<reference evidence="1 2" key="1">
    <citation type="submission" date="2017-07" db="EMBL/GenBank/DDBJ databases">
        <title>Phenotypical and genomic characterization of a clinical isolate of Shewanella bicestrii sp. nov. producing an extended-spectrum beta-lactamase and a new oxacillinase variant.</title>
        <authorList>
            <person name="Jousset A.B."/>
            <person name="Bonnin R.A."/>
            <person name="Girlich D."/>
            <person name="Dabos L."/>
            <person name="Potron A."/>
            <person name="Dortet L."/>
            <person name="Glaser P."/>
            <person name="Naas T."/>
        </authorList>
    </citation>
    <scope>NUCLEOTIDE SEQUENCE [LARGE SCALE GENOMIC DNA]</scope>
    <source>
        <strain evidence="1 2">JAB-1</strain>
    </source>
</reference>
<name>A0A220UK36_9GAMM</name>
<dbReference type="RefSeq" id="WP_039978277.1">
    <property type="nucleotide sequence ID" value="NZ_CP022358.1"/>
</dbReference>
<dbReference type="EMBL" id="CP022358">
    <property type="protein sequence ID" value="ASK68604.1"/>
    <property type="molecule type" value="Genomic_DNA"/>
</dbReference>
<protein>
    <submittedName>
        <fullName evidence="1">Uncharacterized protein</fullName>
    </submittedName>
</protein>
<proteinExistence type="predicted"/>
<evidence type="ECO:0000313" key="2">
    <source>
        <dbReference type="Proteomes" id="UP000198367"/>
    </source>
</evidence>
<dbReference type="AlphaFoldDB" id="A0A220UK36"/>
<organism evidence="1 2">
    <name type="scientific">Shewanella bicestrii</name>
    <dbReference type="NCBI Taxonomy" id="2018305"/>
    <lineage>
        <taxon>Bacteria</taxon>
        <taxon>Pseudomonadati</taxon>
        <taxon>Pseudomonadota</taxon>
        <taxon>Gammaproteobacteria</taxon>
        <taxon>Alteromonadales</taxon>
        <taxon>Shewanellaceae</taxon>
        <taxon>Shewanella</taxon>
    </lineage>
</organism>
<sequence length="57" mass="6609">MRQSNRQKHLKHQHKTTQIRRKHYFHAAQQNLQLPPNASAEYSTLASLISNLKATVS</sequence>
<dbReference type="KEGG" id="sbj:CF168_06780"/>
<gene>
    <name evidence="1" type="ORF">CF168_06780</name>
</gene>
<dbReference type="Proteomes" id="UP000198367">
    <property type="component" value="Chromosome"/>
</dbReference>
<keyword evidence="2" id="KW-1185">Reference proteome</keyword>
<accession>A0A220UK36</accession>
<evidence type="ECO:0000313" key="1">
    <source>
        <dbReference type="EMBL" id="ASK68604.1"/>
    </source>
</evidence>